<dbReference type="Pfam" id="PF18701">
    <property type="entry name" value="DUF5641"/>
    <property type="match status" value="1"/>
</dbReference>
<name>A0AAD9V589_ACRCE</name>
<accession>A0AAD9V589</accession>
<protein>
    <recommendedName>
        <fullName evidence="1">DUF5641 domain-containing protein</fullName>
    </recommendedName>
</protein>
<evidence type="ECO:0000313" key="3">
    <source>
        <dbReference type="Proteomes" id="UP001249851"/>
    </source>
</evidence>
<dbReference type="InterPro" id="IPR040676">
    <property type="entry name" value="DUF5641"/>
</dbReference>
<reference evidence="2" key="2">
    <citation type="journal article" date="2023" name="Science">
        <title>Genomic signatures of disease resistance in endangered staghorn corals.</title>
        <authorList>
            <person name="Vollmer S.V."/>
            <person name="Selwyn J.D."/>
            <person name="Despard B.A."/>
            <person name="Roesel C.L."/>
        </authorList>
    </citation>
    <scope>NUCLEOTIDE SEQUENCE</scope>
    <source>
        <strain evidence="2">K2</strain>
    </source>
</reference>
<organism evidence="2 3">
    <name type="scientific">Acropora cervicornis</name>
    <name type="common">Staghorn coral</name>
    <dbReference type="NCBI Taxonomy" id="6130"/>
    <lineage>
        <taxon>Eukaryota</taxon>
        <taxon>Metazoa</taxon>
        <taxon>Cnidaria</taxon>
        <taxon>Anthozoa</taxon>
        <taxon>Hexacorallia</taxon>
        <taxon>Scleractinia</taxon>
        <taxon>Astrocoeniina</taxon>
        <taxon>Acroporidae</taxon>
        <taxon>Acropora</taxon>
    </lineage>
</organism>
<sequence>MGSRTCSDVAASPQMATKQAELSSDLVLVVDNTLPRCRWLLGRVTKVFPGEDARVRTAEVKTKTSRLIRPVTKLCLLEEAT</sequence>
<gene>
    <name evidence="2" type="ORF">P5673_015114</name>
</gene>
<reference evidence="2" key="1">
    <citation type="journal article" date="2023" name="G3 (Bethesda)">
        <title>Whole genome assembly and annotation of the endangered Caribbean coral Acropora cervicornis.</title>
        <authorList>
            <person name="Selwyn J.D."/>
            <person name="Vollmer S.V."/>
        </authorList>
    </citation>
    <scope>NUCLEOTIDE SEQUENCE</scope>
    <source>
        <strain evidence="2">K2</strain>
    </source>
</reference>
<dbReference type="PANTHER" id="PTHR47331:SF1">
    <property type="entry name" value="GAG-LIKE PROTEIN"/>
    <property type="match status" value="1"/>
</dbReference>
<keyword evidence="3" id="KW-1185">Reference proteome</keyword>
<dbReference type="EMBL" id="JARQWQ010000031">
    <property type="protein sequence ID" value="KAK2561738.1"/>
    <property type="molecule type" value="Genomic_DNA"/>
</dbReference>
<dbReference type="PANTHER" id="PTHR47331">
    <property type="entry name" value="PHD-TYPE DOMAIN-CONTAINING PROTEIN"/>
    <property type="match status" value="1"/>
</dbReference>
<comment type="caution">
    <text evidence="2">The sequence shown here is derived from an EMBL/GenBank/DDBJ whole genome shotgun (WGS) entry which is preliminary data.</text>
</comment>
<evidence type="ECO:0000313" key="2">
    <source>
        <dbReference type="EMBL" id="KAK2561738.1"/>
    </source>
</evidence>
<dbReference type="AlphaFoldDB" id="A0AAD9V589"/>
<evidence type="ECO:0000259" key="1">
    <source>
        <dbReference type="Pfam" id="PF18701"/>
    </source>
</evidence>
<proteinExistence type="predicted"/>
<dbReference type="Proteomes" id="UP001249851">
    <property type="component" value="Unassembled WGS sequence"/>
</dbReference>
<feature type="domain" description="DUF5641" evidence="1">
    <location>
        <begin position="23"/>
        <end position="77"/>
    </location>
</feature>